<dbReference type="Proteomes" id="UP000799324">
    <property type="component" value="Unassembled WGS sequence"/>
</dbReference>
<evidence type="ECO:0000313" key="3">
    <source>
        <dbReference type="Proteomes" id="UP000799324"/>
    </source>
</evidence>
<sequence length="238" mass="25909">MAQGAGGEELVQQDYVPEVTSEAPDIPPPAYTSDSELPGPPLGSAPTGGLRRPPTNQANGMGTHAGEPFPIELPQSEPPPSPDIRQRTSSRHRETIAQMRAFPQELQQTFDRLEEKYKGYPPPIAAKAAHPQQRGPLESSFRIPERPRTVRPSPAEAHAGYTGPQGNGQVPYPASRAQMHPGAEPHMRSNAPNRRNDTNKMLLCRLSPDTVEICAKYSDCKGRIENLAGKCVSLRELA</sequence>
<keyword evidence="3" id="KW-1185">Reference proteome</keyword>
<proteinExistence type="predicted"/>
<dbReference type="EMBL" id="MU004383">
    <property type="protein sequence ID" value="KAF2653330.1"/>
    <property type="molecule type" value="Genomic_DNA"/>
</dbReference>
<dbReference type="AlphaFoldDB" id="A0A6A6T0M8"/>
<accession>A0A6A6T0M8</accession>
<organism evidence="2 3">
    <name type="scientific">Lophiostoma macrostomum CBS 122681</name>
    <dbReference type="NCBI Taxonomy" id="1314788"/>
    <lineage>
        <taxon>Eukaryota</taxon>
        <taxon>Fungi</taxon>
        <taxon>Dikarya</taxon>
        <taxon>Ascomycota</taxon>
        <taxon>Pezizomycotina</taxon>
        <taxon>Dothideomycetes</taxon>
        <taxon>Pleosporomycetidae</taxon>
        <taxon>Pleosporales</taxon>
        <taxon>Lophiostomataceae</taxon>
        <taxon>Lophiostoma</taxon>
    </lineage>
</organism>
<evidence type="ECO:0000313" key="2">
    <source>
        <dbReference type="EMBL" id="KAF2653330.1"/>
    </source>
</evidence>
<gene>
    <name evidence="2" type="ORF">K491DRAFT_694841</name>
</gene>
<feature type="non-terminal residue" evidence="2">
    <location>
        <position position="1"/>
    </location>
</feature>
<feature type="region of interest" description="Disordered" evidence="1">
    <location>
        <begin position="1"/>
        <end position="91"/>
    </location>
</feature>
<feature type="region of interest" description="Disordered" evidence="1">
    <location>
        <begin position="126"/>
        <end position="196"/>
    </location>
</feature>
<name>A0A6A6T0M8_9PLEO</name>
<protein>
    <submittedName>
        <fullName evidence="2">Uncharacterized protein</fullName>
    </submittedName>
</protein>
<evidence type="ECO:0000256" key="1">
    <source>
        <dbReference type="SAM" id="MobiDB-lite"/>
    </source>
</evidence>
<reference evidence="2" key="1">
    <citation type="journal article" date="2020" name="Stud. Mycol.">
        <title>101 Dothideomycetes genomes: a test case for predicting lifestyles and emergence of pathogens.</title>
        <authorList>
            <person name="Haridas S."/>
            <person name="Albert R."/>
            <person name="Binder M."/>
            <person name="Bloem J."/>
            <person name="Labutti K."/>
            <person name="Salamov A."/>
            <person name="Andreopoulos B."/>
            <person name="Baker S."/>
            <person name="Barry K."/>
            <person name="Bills G."/>
            <person name="Bluhm B."/>
            <person name="Cannon C."/>
            <person name="Castanera R."/>
            <person name="Culley D."/>
            <person name="Daum C."/>
            <person name="Ezra D."/>
            <person name="Gonzalez J."/>
            <person name="Henrissat B."/>
            <person name="Kuo A."/>
            <person name="Liang C."/>
            <person name="Lipzen A."/>
            <person name="Lutzoni F."/>
            <person name="Magnuson J."/>
            <person name="Mondo S."/>
            <person name="Nolan M."/>
            <person name="Ohm R."/>
            <person name="Pangilinan J."/>
            <person name="Park H.-J."/>
            <person name="Ramirez L."/>
            <person name="Alfaro M."/>
            <person name="Sun H."/>
            <person name="Tritt A."/>
            <person name="Yoshinaga Y."/>
            <person name="Zwiers L.-H."/>
            <person name="Turgeon B."/>
            <person name="Goodwin S."/>
            <person name="Spatafora J."/>
            <person name="Crous P."/>
            <person name="Grigoriev I."/>
        </authorList>
    </citation>
    <scope>NUCLEOTIDE SEQUENCE</scope>
    <source>
        <strain evidence="2">CBS 122681</strain>
    </source>
</reference>